<gene>
    <name evidence="2" type="ORF">E1898_06555</name>
</gene>
<dbReference type="Proteomes" id="UP000295438">
    <property type="component" value="Unassembled WGS sequence"/>
</dbReference>
<feature type="chain" id="PRO_5020659707" evidence="1">
    <location>
        <begin position="22"/>
        <end position="370"/>
    </location>
</feature>
<dbReference type="RefSeq" id="WP_133390293.1">
    <property type="nucleotide sequence ID" value="NZ_SMUW01000030.1"/>
</dbReference>
<accession>A0A4R5V4N4</accession>
<organism evidence="2 3">
    <name type="scientific">Algoriphagus formosus</name>
    <dbReference type="NCBI Taxonomy" id="2007308"/>
    <lineage>
        <taxon>Bacteria</taxon>
        <taxon>Pseudomonadati</taxon>
        <taxon>Bacteroidota</taxon>
        <taxon>Cytophagia</taxon>
        <taxon>Cytophagales</taxon>
        <taxon>Cyclobacteriaceae</taxon>
        <taxon>Algoriphagus</taxon>
    </lineage>
</organism>
<feature type="signal peptide" evidence="1">
    <location>
        <begin position="1"/>
        <end position="21"/>
    </location>
</feature>
<protein>
    <submittedName>
        <fullName evidence="2">Uncharacterized protein</fullName>
    </submittedName>
</protein>
<comment type="caution">
    <text evidence="2">The sequence shown here is derived from an EMBL/GenBank/DDBJ whole genome shotgun (WGS) entry which is preliminary data.</text>
</comment>
<reference evidence="2 3" key="1">
    <citation type="submission" date="2019-03" db="EMBL/GenBank/DDBJ databases">
        <title>Algoriphagus aquimaris sp. nov., isolated form marine sediment in Pohang, Korea.</title>
        <authorList>
            <person name="Kim J."/>
            <person name="Yoon S.-H."/>
            <person name="Lee S.-S."/>
        </authorList>
    </citation>
    <scope>NUCLEOTIDE SEQUENCE [LARGE SCALE GENOMIC DNA]</scope>
    <source>
        <strain evidence="2 3">F21</strain>
    </source>
</reference>
<dbReference type="AlphaFoldDB" id="A0A4R5V4N4"/>
<keyword evidence="3" id="KW-1185">Reference proteome</keyword>
<keyword evidence="1" id="KW-0732">Signal</keyword>
<sequence>MNKTSLIFISFLLLTVFRSFAQTGETNPPLYPEYNLIQPKESINYKSAERSYYEDEIELRRVNDSLAIYLEGQKKLSFVALNITAFEEFAGFEKDIDSFLEFIAKLDLDFSKNSYQIRFSPGTKQIRVIERNEIRFKNFDGEVLPTFRHEVIFTYQPEMLEVNLYVGEIDELLVLKDAGFSEVIKKEMVEKEWFKKYEKRTFNKDIKIDETGKLGIVTYGNFEANGATIDFDISMGATLLGDQFPFREEVSLVFKTNKFNKWTQFKHGAFIGAEFYQFFSRNQENKVQLENSSFINVGWLFGVKDTPVSIFYGRYVGDDTGSFFEFNKNKFGLDVLVKSSFRIKYEVFVGSNDSDWINSIGITFPLIPGR</sequence>
<evidence type="ECO:0000256" key="1">
    <source>
        <dbReference type="SAM" id="SignalP"/>
    </source>
</evidence>
<dbReference type="EMBL" id="SMUW01000030">
    <property type="protein sequence ID" value="TDK46701.1"/>
    <property type="molecule type" value="Genomic_DNA"/>
</dbReference>
<name>A0A4R5V4N4_9BACT</name>
<evidence type="ECO:0000313" key="3">
    <source>
        <dbReference type="Proteomes" id="UP000295438"/>
    </source>
</evidence>
<proteinExistence type="predicted"/>
<evidence type="ECO:0000313" key="2">
    <source>
        <dbReference type="EMBL" id="TDK46701.1"/>
    </source>
</evidence>